<dbReference type="Proteomes" id="UP000218332">
    <property type="component" value="Unassembled WGS sequence"/>
</dbReference>
<protein>
    <submittedName>
        <fullName evidence="3">EamA family transporter</fullName>
    </submittedName>
</protein>
<feature type="transmembrane region" description="Helical" evidence="1">
    <location>
        <begin position="158"/>
        <end position="177"/>
    </location>
</feature>
<evidence type="ECO:0000313" key="3">
    <source>
        <dbReference type="EMBL" id="PAV26683.1"/>
    </source>
</evidence>
<dbReference type="PANTHER" id="PTHR22911">
    <property type="entry name" value="ACYL-MALONYL CONDENSING ENZYME-RELATED"/>
    <property type="match status" value="1"/>
</dbReference>
<keyword evidence="1" id="KW-0812">Transmembrane</keyword>
<evidence type="ECO:0000256" key="1">
    <source>
        <dbReference type="SAM" id="Phobius"/>
    </source>
</evidence>
<dbReference type="InterPro" id="IPR000620">
    <property type="entry name" value="EamA_dom"/>
</dbReference>
<dbReference type="GO" id="GO:0016020">
    <property type="term" value="C:membrane"/>
    <property type="evidence" value="ECO:0007669"/>
    <property type="project" value="InterPro"/>
</dbReference>
<evidence type="ECO:0000313" key="4">
    <source>
        <dbReference type="Proteomes" id="UP000218332"/>
    </source>
</evidence>
<dbReference type="InterPro" id="IPR037185">
    <property type="entry name" value="EmrE-like"/>
</dbReference>
<organism evidence="3 4">
    <name type="scientific">Tamilnaduibacter salinus</name>
    <dbReference type="NCBI Taxonomy" id="1484056"/>
    <lineage>
        <taxon>Bacteria</taxon>
        <taxon>Pseudomonadati</taxon>
        <taxon>Pseudomonadota</taxon>
        <taxon>Gammaproteobacteria</taxon>
        <taxon>Pseudomonadales</taxon>
        <taxon>Marinobacteraceae</taxon>
        <taxon>Tamilnaduibacter</taxon>
    </lineage>
</organism>
<keyword evidence="1" id="KW-0472">Membrane</keyword>
<feature type="transmembrane region" description="Helical" evidence="1">
    <location>
        <begin position="12"/>
        <end position="30"/>
    </location>
</feature>
<feature type="domain" description="EamA" evidence="2">
    <location>
        <begin position="11"/>
        <end position="145"/>
    </location>
</feature>
<reference evidence="3 4" key="1">
    <citation type="submission" date="2017-07" db="EMBL/GenBank/DDBJ databases">
        <title>Tamlnaduibacter salinus (Mi-7) genome sequencing.</title>
        <authorList>
            <person name="Verma A."/>
            <person name="Krishnamurthi S."/>
        </authorList>
    </citation>
    <scope>NUCLEOTIDE SEQUENCE [LARGE SCALE GENOMIC DNA]</scope>
    <source>
        <strain evidence="3 4">Mi-7</strain>
    </source>
</reference>
<gene>
    <name evidence="3" type="ORF">CF392_04580</name>
</gene>
<name>A0A2A2I6L5_9GAMM</name>
<feature type="domain" description="EamA" evidence="2">
    <location>
        <begin position="160"/>
        <end position="291"/>
    </location>
</feature>
<dbReference type="Pfam" id="PF00892">
    <property type="entry name" value="EamA"/>
    <property type="match status" value="2"/>
</dbReference>
<keyword evidence="4" id="KW-1185">Reference proteome</keyword>
<proteinExistence type="predicted"/>
<feature type="transmembrane region" description="Helical" evidence="1">
    <location>
        <begin position="276"/>
        <end position="293"/>
    </location>
</feature>
<dbReference type="AlphaFoldDB" id="A0A2A2I6L5"/>
<dbReference type="SUPFAM" id="SSF103481">
    <property type="entry name" value="Multidrug resistance efflux transporter EmrE"/>
    <property type="match status" value="2"/>
</dbReference>
<accession>A0A2A2I6L5</accession>
<feature type="transmembrane region" description="Helical" evidence="1">
    <location>
        <begin position="74"/>
        <end position="93"/>
    </location>
</feature>
<keyword evidence="1" id="KW-1133">Transmembrane helix</keyword>
<sequence>MTGLLTAQGARGLFAALFAVLLWSIAPLLVEWAAALPPLKLTAISLFAGAMATIPMSRKAHPVEKPRLSRTWQLVIHLLLPLLVLGAVSFYLMGLGKAPTAKAALVTYTWPVLFVLLSDLVLRKRLSLTVLAGTTIAFSGTALVLDPQSFNGELSAHGVGYALALGSGLCWALYSMISQLAPVSITPVLPALFLTAGAGAAGADGLSGGSMASVSILAVTAGVVLGLGPYGLAMAAWNLALRVGSTAVVGPLAYLVPVLAAVFMVLAGVSAPDWRLPLAGVLVVTGCFVASSGRTPQGRALPAKSTTARSQ</sequence>
<comment type="caution">
    <text evidence="3">The sequence shown here is derived from an EMBL/GenBank/DDBJ whole genome shotgun (WGS) entry which is preliminary data.</text>
</comment>
<feature type="transmembrane region" description="Helical" evidence="1">
    <location>
        <begin position="252"/>
        <end position="270"/>
    </location>
</feature>
<dbReference type="RefSeq" id="WP_095610289.1">
    <property type="nucleotide sequence ID" value="NZ_NMPM01000017.1"/>
</dbReference>
<dbReference type="EMBL" id="NMPM01000017">
    <property type="protein sequence ID" value="PAV26683.1"/>
    <property type="molecule type" value="Genomic_DNA"/>
</dbReference>
<feature type="transmembrane region" description="Helical" evidence="1">
    <location>
        <begin position="129"/>
        <end position="146"/>
    </location>
</feature>
<feature type="transmembrane region" description="Helical" evidence="1">
    <location>
        <begin position="215"/>
        <end position="240"/>
    </location>
</feature>
<feature type="transmembrane region" description="Helical" evidence="1">
    <location>
        <begin position="184"/>
        <end position="203"/>
    </location>
</feature>
<evidence type="ECO:0000259" key="2">
    <source>
        <dbReference type="Pfam" id="PF00892"/>
    </source>
</evidence>